<gene>
    <name evidence="1" type="ORF">HK100_010523</name>
</gene>
<dbReference type="EMBL" id="JADGJH010005847">
    <property type="protein sequence ID" value="KAJ3079045.1"/>
    <property type="molecule type" value="Genomic_DNA"/>
</dbReference>
<feature type="non-terminal residue" evidence="1">
    <location>
        <position position="1"/>
    </location>
</feature>
<name>A0AAD5SMT9_9FUNG</name>
<protein>
    <submittedName>
        <fullName evidence="1">Uncharacterized protein</fullName>
    </submittedName>
</protein>
<dbReference type="AlphaFoldDB" id="A0AAD5SMT9"/>
<evidence type="ECO:0000313" key="1">
    <source>
        <dbReference type="EMBL" id="KAJ3079045.1"/>
    </source>
</evidence>
<organism evidence="1 2">
    <name type="scientific">Physocladia obscura</name>
    <dbReference type="NCBI Taxonomy" id="109957"/>
    <lineage>
        <taxon>Eukaryota</taxon>
        <taxon>Fungi</taxon>
        <taxon>Fungi incertae sedis</taxon>
        <taxon>Chytridiomycota</taxon>
        <taxon>Chytridiomycota incertae sedis</taxon>
        <taxon>Chytridiomycetes</taxon>
        <taxon>Chytridiales</taxon>
        <taxon>Chytriomycetaceae</taxon>
        <taxon>Physocladia</taxon>
    </lineage>
</organism>
<keyword evidence="2" id="KW-1185">Reference proteome</keyword>
<accession>A0AAD5SMT9</accession>
<sequence>NENSNSKRGKLVPDNQNAIDIAVASGILTASTKSQNTAIDLLLDENISPNDPADQNI</sequence>
<proteinExistence type="predicted"/>
<dbReference type="Proteomes" id="UP001211907">
    <property type="component" value="Unassembled WGS sequence"/>
</dbReference>
<comment type="caution">
    <text evidence="1">The sequence shown here is derived from an EMBL/GenBank/DDBJ whole genome shotgun (WGS) entry which is preliminary data.</text>
</comment>
<feature type="non-terminal residue" evidence="1">
    <location>
        <position position="57"/>
    </location>
</feature>
<evidence type="ECO:0000313" key="2">
    <source>
        <dbReference type="Proteomes" id="UP001211907"/>
    </source>
</evidence>
<reference evidence="1" key="1">
    <citation type="submission" date="2020-05" db="EMBL/GenBank/DDBJ databases">
        <title>Phylogenomic resolution of chytrid fungi.</title>
        <authorList>
            <person name="Stajich J.E."/>
            <person name="Amses K."/>
            <person name="Simmons R."/>
            <person name="Seto K."/>
            <person name="Myers J."/>
            <person name="Bonds A."/>
            <person name="Quandt C.A."/>
            <person name="Barry K."/>
            <person name="Liu P."/>
            <person name="Grigoriev I."/>
            <person name="Longcore J.E."/>
            <person name="James T.Y."/>
        </authorList>
    </citation>
    <scope>NUCLEOTIDE SEQUENCE</scope>
    <source>
        <strain evidence="1">JEL0513</strain>
    </source>
</reference>